<organism evidence="4 5">
    <name type="scientific">Globodera rostochiensis</name>
    <name type="common">Golden nematode worm</name>
    <name type="synonym">Heterodera rostochiensis</name>
    <dbReference type="NCBI Taxonomy" id="31243"/>
    <lineage>
        <taxon>Eukaryota</taxon>
        <taxon>Metazoa</taxon>
        <taxon>Ecdysozoa</taxon>
        <taxon>Nematoda</taxon>
        <taxon>Chromadorea</taxon>
        <taxon>Rhabditida</taxon>
        <taxon>Tylenchina</taxon>
        <taxon>Tylenchomorpha</taxon>
        <taxon>Tylenchoidea</taxon>
        <taxon>Heteroderidae</taxon>
        <taxon>Heteroderinae</taxon>
        <taxon>Globodera</taxon>
    </lineage>
</organism>
<protein>
    <submittedName>
        <fullName evidence="5">Uncharacterized protein</fullName>
    </submittedName>
</protein>
<dbReference type="GO" id="GO:0007165">
    <property type="term" value="P:signal transduction"/>
    <property type="evidence" value="ECO:0007669"/>
    <property type="project" value="TreeGrafter"/>
</dbReference>
<name>A0A914IG85_GLORO</name>
<feature type="compositionally biased region" description="Polar residues" evidence="2">
    <location>
        <begin position="1"/>
        <end position="10"/>
    </location>
</feature>
<sequence length="449" mass="50469">MDNNSSGNLDSASKKNNNNDCSSSTSSPNKKRSRLNASSSAVFENISGNAATDETSPDSTVKISSNEFSIPSWVAGASPAKFVSLEDLIKMNDCVEKMNIAHKIATDPNCTVEDFGTKDPFYDCVKSNIHKAYWDLLREDLTKDPPGYQHAFSLLEDLKKMLSDHLASAHLQNALNAVHEIIDLDKLRSLFDQGILDFEPVLKAILSVMERLCAPIRDEVIADLKEEADIIKLFKGIFSLVEFMQIDMANFKLSQNRQLIGSYSAQIEFDEFMKLMDIDKSSSNNTKRIACWLRWVDAVGNRIHFPETLKLDEKHLDALGEKFLQLELTLSAIFISSNLVGKILNDINWSNCTQKLDNVYVQCGHKCKAASEGWDDEKGTMLRQQLAGLCRTDDPIRVISRKRICEFIDQALLRMSSPLRIPPGLSTFIIGMVLADFTVNYLTKYMKQK</sequence>
<evidence type="ECO:0000256" key="3">
    <source>
        <dbReference type="SAM" id="Phobius"/>
    </source>
</evidence>
<dbReference type="InterPro" id="IPR008862">
    <property type="entry name" value="Tcp11"/>
</dbReference>
<evidence type="ECO:0000313" key="5">
    <source>
        <dbReference type="WBParaSite" id="Gr19_v10_g9945.t1"/>
    </source>
</evidence>
<dbReference type="Pfam" id="PF05794">
    <property type="entry name" value="Tcp11"/>
    <property type="match status" value="1"/>
</dbReference>
<keyword evidence="3" id="KW-0812">Transmembrane</keyword>
<feature type="compositionally biased region" description="Low complexity" evidence="2">
    <location>
        <begin position="14"/>
        <end position="28"/>
    </location>
</feature>
<dbReference type="WBParaSite" id="Gr19_v10_g9945.t1">
    <property type="protein sequence ID" value="Gr19_v10_g9945.t1"/>
    <property type="gene ID" value="Gr19_v10_g9945"/>
</dbReference>
<keyword evidence="4" id="KW-1185">Reference proteome</keyword>
<dbReference type="PANTHER" id="PTHR12832:SF11">
    <property type="entry name" value="LD23868P"/>
    <property type="match status" value="1"/>
</dbReference>
<feature type="transmembrane region" description="Helical" evidence="3">
    <location>
        <begin position="424"/>
        <end position="443"/>
    </location>
</feature>
<dbReference type="PANTHER" id="PTHR12832">
    <property type="entry name" value="TESTIS-SPECIFIC PROTEIN PBS13 T-COMPLEX 11"/>
    <property type="match status" value="1"/>
</dbReference>
<evidence type="ECO:0000313" key="4">
    <source>
        <dbReference type="Proteomes" id="UP000887572"/>
    </source>
</evidence>
<feature type="region of interest" description="Disordered" evidence="2">
    <location>
        <begin position="1"/>
        <end position="38"/>
    </location>
</feature>
<evidence type="ECO:0000256" key="1">
    <source>
        <dbReference type="ARBA" id="ARBA00010954"/>
    </source>
</evidence>
<reference evidence="5" key="1">
    <citation type="submission" date="2022-11" db="UniProtKB">
        <authorList>
            <consortium name="WormBaseParasite"/>
        </authorList>
    </citation>
    <scope>IDENTIFICATION</scope>
</reference>
<keyword evidence="3" id="KW-0472">Membrane</keyword>
<dbReference type="AlphaFoldDB" id="A0A914IG85"/>
<keyword evidence="3" id="KW-1133">Transmembrane helix</keyword>
<evidence type="ECO:0000256" key="2">
    <source>
        <dbReference type="SAM" id="MobiDB-lite"/>
    </source>
</evidence>
<comment type="similarity">
    <text evidence="1">Belongs to the TCP11 family.</text>
</comment>
<accession>A0A914IG85</accession>
<dbReference type="Proteomes" id="UP000887572">
    <property type="component" value="Unplaced"/>
</dbReference>
<proteinExistence type="inferred from homology"/>